<dbReference type="NCBIfam" id="TIGR02532">
    <property type="entry name" value="IV_pilin_GFxxxE"/>
    <property type="match status" value="1"/>
</dbReference>
<dbReference type="Proteomes" id="UP001163739">
    <property type="component" value="Chromosome"/>
</dbReference>
<proteinExistence type="predicted"/>
<dbReference type="EMBL" id="CP100390">
    <property type="protein sequence ID" value="UZE95602.1"/>
    <property type="molecule type" value="Genomic_DNA"/>
</dbReference>
<dbReference type="Pfam" id="PF07963">
    <property type="entry name" value="N_methyl"/>
    <property type="match status" value="1"/>
</dbReference>
<dbReference type="RefSeq" id="WP_265047091.1">
    <property type="nucleotide sequence ID" value="NZ_CP100390.1"/>
</dbReference>
<gene>
    <name evidence="2" type="ORF">NKI27_16290</name>
</gene>
<dbReference type="Pfam" id="PF16074">
    <property type="entry name" value="PilW"/>
    <property type="match status" value="1"/>
</dbReference>
<dbReference type="InterPro" id="IPR012902">
    <property type="entry name" value="N_methyl_site"/>
</dbReference>
<keyword evidence="3" id="KW-1185">Reference proteome</keyword>
<organism evidence="2 3">
    <name type="scientific">Alkalimarinus alittae</name>
    <dbReference type="NCBI Taxonomy" id="2961619"/>
    <lineage>
        <taxon>Bacteria</taxon>
        <taxon>Pseudomonadati</taxon>
        <taxon>Pseudomonadota</taxon>
        <taxon>Gammaproteobacteria</taxon>
        <taxon>Alteromonadales</taxon>
        <taxon>Alteromonadaceae</taxon>
        <taxon>Alkalimarinus</taxon>
    </lineage>
</organism>
<feature type="transmembrane region" description="Helical" evidence="1">
    <location>
        <begin position="12"/>
        <end position="36"/>
    </location>
</feature>
<reference evidence="2" key="1">
    <citation type="submission" date="2022-06" db="EMBL/GenBank/DDBJ databases">
        <title>Alkalimarinus sp. nov., isolated from gut of a Alitta virens.</title>
        <authorList>
            <person name="Yang A.I."/>
            <person name="Shin N.-R."/>
        </authorList>
    </citation>
    <scope>NUCLEOTIDE SEQUENCE</scope>
    <source>
        <strain evidence="2">A2M4</strain>
    </source>
</reference>
<name>A0ABY6N0R6_9ALTE</name>
<keyword evidence="1" id="KW-0472">Membrane</keyword>
<keyword evidence="1" id="KW-0812">Transmembrane</keyword>
<protein>
    <submittedName>
        <fullName evidence="2">PilW family protein</fullName>
    </submittedName>
</protein>
<evidence type="ECO:0000313" key="3">
    <source>
        <dbReference type="Proteomes" id="UP001163739"/>
    </source>
</evidence>
<dbReference type="InterPro" id="IPR032092">
    <property type="entry name" value="PilW"/>
</dbReference>
<sequence>MITHSHTRQTGFSLVELMIAMVLGLVLMAGVIQIFLGSKQTYSVVSAQSHTLENGRFGLFFISRSLRHAGYWGTIGVERKFPAVAEFTEGTSITFGRNNDATNADIEDGTDEIFIRMTGAPDGSIETCLGSSLLNNQLAVDHYYIRAVDPLSTENIPSLYCSSRVYGFTAETHTLGALVSSDDQPLVNGIENMQILYGIGSANEVTQYVNSTGVTNWEDVRAVKVALLSASNENTTGVTNTITYNLLDESVTAPGDGRPRMVFQQSVSLRNFIP</sequence>
<accession>A0ABY6N0R6</accession>
<dbReference type="PROSITE" id="PS00409">
    <property type="entry name" value="PROKAR_NTER_METHYL"/>
    <property type="match status" value="1"/>
</dbReference>
<keyword evidence="1" id="KW-1133">Transmembrane helix</keyword>
<evidence type="ECO:0000313" key="2">
    <source>
        <dbReference type="EMBL" id="UZE95602.1"/>
    </source>
</evidence>
<evidence type="ECO:0000256" key="1">
    <source>
        <dbReference type="SAM" id="Phobius"/>
    </source>
</evidence>